<feature type="compositionally biased region" description="Basic and acidic residues" evidence="1">
    <location>
        <begin position="292"/>
        <end position="311"/>
    </location>
</feature>
<keyword evidence="2" id="KW-0812">Transmembrane</keyword>
<protein>
    <recommendedName>
        <fullName evidence="3">DUF6535 domain-containing protein</fullName>
    </recommendedName>
</protein>
<keyword evidence="2" id="KW-0472">Membrane</keyword>
<evidence type="ECO:0000256" key="1">
    <source>
        <dbReference type="SAM" id="MobiDB-lite"/>
    </source>
</evidence>
<evidence type="ECO:0000256" key="2">
    <source>
        <dbReference type="SAM" id="Phobius"/>
    </source>
</evidence>
<sequence length="374" mass="41930">MSQADEKQTDKRNEDEERLERERASGNKLWGVYISEAEKYDQGLIDGWRSDMDGLLIFAGLFSGVVTTLIIDSYKTLSPDSGSQTVALLTHISLQLANMHNGTAVTDALPPTAPFSPPISALVCNALWFTSLALSLSSALVATLVEQWAREYQHRTTMFSSISIRSRVYMYLYHGLQRFNMHAVVGIPLLLLHGALVLFFAGLVAFLVPINDIIMAITSALLLLFVSAYGAFTVLPLLCFDSPYQTPLTGVLWSLNQSLGSVLRAHVCKARVQNRVSQTDQEALTAPAAPGDNRDQNHCDNQPKNKVEKRSEFKDWRIQPSSYSIYTQIQSESYLQLMSHRAMYRMEHWSWVVVEPSGAYVAQPRIDRDNPWNP</sequence>
<comment type="caution">
    <text evidence="4">The sequence shown here is derived from an EMBL/GenBank/DDBJ whole genome shotgun (WGS) entry which is preliminary data.</text>
</comment>
<dbReference type="AlphaFoldDB" id="A0AAD2K5I6"/>
<evidence type="ECO:0000313" key="5">
    <source>
        <dbReference type="Proteomes" id="UP001295794"/>
    </source>
</evidence>
<feature type="region of interest" description="Disordered" evidence="1">
    <location>
        <begin position="1"/>
        <end position="22"/>
    </location>
</feature>
<feature type="domain" description="DUF6535" evidence="3">
    <location>
        <begin position="30"/>
        <end position="208"/>
    </location>
</feature>
<evidence type="ECO:0000259" key="3">
    <source>
        <dbReference type="Pfam" id="PF20153"/>
    </source>
</evidence>
<feature type="transmembrane region" description="Helical" evidence="2">
    <location>
        <begin position="213"/>
        <end position="238"/>
    </location>
</feature>
<reference evidence="4" key="1">
    <citation type="submission" date="2023-11" db="EMBL/GenBank/DDBJ databases">
        <authorList>
            <person name="De Vega J J."/>
            <person name="De Vega J J."/>
        </authorList>
    </citation>
    <scope>NUCLEOTIDE SEQUENCE</scope>
</reference>
<feature type="region of interest" description="Disordered" evidence="1">
    <location>
        <begin position="279"/>
        <end position="311"/>
    </location>
</feature>
<feature type="transmembrane region" description="Helical" evidence="2">
    <location>
        <begin position="54"/>
        <end position="71"/>
    </location>
</feature>
<feature type="transmembrane region" description="Helical" evidence="2">
    <location>
        <begin position="119"/>
        <end position="145"/>
    </location>
</feature>
<proteinExistence type="predicted"/>
<dbReference type="EMBL" id="CAVNYO010000421">
    <property type="protein sequence ID" value="CAK5278394.1"/>
    <property type="molecule type" value="Genomic_DNA"/>
</dbReference>
<dbReference type="Pfam" id="PF20153">
    <property type="entry name" value="DUF6535"/>
    <property type="match status" value="1"/>
</dbReference>
<organism evidence="4 5">
    <name type="scientific">Mycena citricolor</name>
    <dbReference type="NCBI Taxonomy" id="2018698"/>
    <lineage>
        <taxon>Eukaryota</taxon>
        <taxon>Fungi</taxon>
        <taxon>Dikarya</taxon>
        <taxon>Basidiomycota</taxon>
        <taxon>Agaricomycotina</taxon>
        <taxon>Agaricomycetes</taxon>
        <taxon>Agaricomycetidae</taxon>
        <taxon>Agaricales</taxon>
        <taxon>Marasmiineae</taxon>
        <taxon>Mycenaceae</taxon>
        <taxon>Mycena</taxon>
    </lineage>
</organism>
<keyword evidence="5" id="KW-1185">Reference proteome</keyword>
<keyword evidence="2" id="KW-1133">Transmembrane helix</keyword>
<accession>A0AAD2K5I6</accession>
<dbReference type="Proteomes" id="UP001295794">
    <property type="component" value="Unassembled WGS sequence"/>
</dbReference>
<feature type="transmembrane region" description="Helical" evidence="2">
    <location>
        <begin position="183"/>
        <end position="207"/>
    </location>
</feature>
<dbReference type="InterPro" id="IPR045338">
    <property type="entry name" value="DUF6535"/>
</dbReference>
<gene>
    <name evidence="4" type="ORF">MYCIT1_LOCUS27720</name>
</gene>
<name>A0AAD2K5I6_9AGAR</name>
<evidence type="ECO:0000313" key="4">
    <source>
        <dbReference type="EMBL" id="CAK5278394.1"/>
    </source>
</evidence>